<comment type="caution">
    <text evidence="1">The sequence shown here is derived from an EMBL/GenBank/DDBJ whole genome shotgun (WGS) entry which is preliminary data.</text>
</comment>
<gene>
    <name evidence="1" type="ORF">WSS_A06099</name>
</gene>
<sequence>FRRDALSKPVRLLDKYKDYV</sequence>
<protein>
    <submittedName>
        <fullName evidence="1">Uncharacterized protein</fullName>
    </submittedName>
</protein>
<dbReference type="Proteomes" id="UP000005951">
    <property type="component" value="Unassembled WGS sequence"/>
</dbReference>
<feature type="non-terminal residue" evidence="1">
    <location>
        <position position="1"/>
    </location>
</feature>
<organism evidence="1 2">
    <name type="scientific">Rhodococcus opacus M213</name>
    <dbReference type="NCBI Taxonomy" id="1129896"/>
    <lineage>
        <taxon>Bacteria</taxon>
        <taxon>Bacillati</taxon>
        <taxon>Actinomycetota</taxon>
        <taxon>Actinomycetes</taxon>
        <taxon>Mycobacteriales</taxon>
        <taxon>Nocardiaceae</taxon>
        <taxon>Rhodococcus</taxon>
    </lineage>
</organism>
<dbReference type="AlphaFoldDB" id="K8XPK6"/>
<proteinExistence type="predicted"/>
<evidence type="ECO:0000313" key="2">
    <source>
        <dbReference type="Proteomes" id="UP000005951"/>
    </source>
</evidence>
<evidence type="ECO:0000313" key="1">
    <source>
        <dbReference type="EMBL" id="EKT83558.1"/>
    </source>
</evidence>
<name>K8XPK6_RHOOP</name>
<dbReference type="EMBL" id="AJYC02000016">
    <property type="protein sequence ID" value="EKT83558.1"/>
    <property type="molecule type" value="Genomic_DNA"/>
</dbReference>
<reference evidence="1 2" key="1">
    <citation type="journal article" date="2013" name="Genome Announc.">
        <title>Draft Genome Sequence of Rhodococcus opacus Strain M213 Shows a Diverse Catabolic Potential.</title>
        <authorList>
            <person name="Pathak A."/>
            <person name="Green S.J."/>
            <person name="Ogram A."/>
            <person name="Chauhan A."/>
        </authorList>
    </citation>
    <scope>NUCLEOTIDE SEQUENCE [LARGE SCALE GENOMIC DNA]</scope>
    <source>
        <strain evidence="1 2">M213</strain>
    </source>
</reference>
<accession>K8XPK6</accession>